<evidence type="ECO:0000256" key="3">
    <source>
        <dbReference type="ARBA" id="ARBA00022502"/>
    </source>
</evidence>
<keyword evidence="7 11" id="KW-0256">Endoplasmic reticulum</keyword>
<dbReference type="RefSeq" id="XP_026288857.1">
    <property type="nucleotide sequence ID" value="XM_026433072.2"/>
</dbReference>
<dbReference type="CTD" id="19835548"/>
<keyword evidence="3" id="KW-0337">GPI-anchor biosynthesis</keyword>
<feature type="transmembrane region" description="Helical" evidence="11">
    <location>
        <begin position="482"/>
        <end position="507"/>
    </location>
</feature>
<feature type="transmembrane region" description="Helical" evidence="11">
    <location>
        <begin position="246"/>
        <end position="272"/>
    </location>
</feature>
<proteinExistence type="inferred from homology"/>
<dbReference type="OrthoDB" id="10066429at2759"/>
<evidence type="ECO:0000256" key="9">
    <source>
        <dbReference type="ARBA" id="ARBA00023136"/>
    </source>
</evidence>
<dbReference type="GO" id="GO:0000026">
    <property type="term" value="F:alpha-1,2-mannosyltransferase activity"/>
    <property type="evidence" value="ECO:0007669"/>
    <property type="project" value="TreeGrafter"/>
</dbReference>
<comment type="similarity">
    <text evidence="10">Belongs to the glycosyltransferase 22 family. PIGZ subfamily.</text>
</comment>
<comment type="subcellular location">
    <subcellularLocation>
        <location evidence="1 11">Endoplasmic reticulum membrane</location>
        <topology evidence="1 11">Multi-pass membrane protein</topology>
    </subcellularLocation>
</comment>
<feature type="transmembrane region" description="Helical" evidence="11">
    <location>
        <begin position="160"/>
        <end position="179"/>
    </location>
</feature>
<evidence type="ECO:0000256" key="8">
    <source>
        <dbReference type="ARBA" id="ARBA00022989"/>
    </source>
</evidence>
<comment type="pathway">
    <text evidence="2">Glycolipid biosynthesis; glycosylphosphatidylinositol-anchor biosynthesis.</text>
</comment>
<evidence type="ECO:0000256" key="5">
    <source>
        <dbReference type="ARBA" id="ARBA00022679"/>
    </source>
</evidence>
<organism evidence="13 14">
    <name type="scientific">Frankliniella occidentalis</name>
    <name type="common">Western flower thrips</name>
    <name type="synonym">Euthrips occidentalis</name>
    <dbReference type="NCBI Taxonomy" id="133901"/>
    <lineage>
        <taxon>Eukaryota</taxon>
        <taxon>Metazoa</taxon>
        <taxon>Ecdysozoa</taxon>
        <taxon>Arthropoda</taxon>
        <taxon>Hexapoda</taxon>
        <taxon>Insecta</taxon>
        <taxon>Pterygota</taxon>
        <taxon>Neoptera</taxon>
        <taxon>Paraneoptera</taxon>
        <taxon>Thysanoptera</taxon>
        <taxon>Terebrantia</taxon>
        <taxon>Thripoidea</taxon>
        <taxon>Thripidae</taxon>
        <taxon>Frankliniella</taxon>
    </lineage>
</organism>
<evidence type="ECO:0000256" key="6">
    <source>
        <dbReference type="ARBA" id="ARBA00022692"/>
    </source>
</evidence>
<keyword evidence="6 11" id="KW-0812">Transmembrane</keyword>
<sequence length="697" mass="79520">MGSEKISQRNQNSGGDFRHENKSKPQKSKVKDQTLSVYWLLACFRIIITLLPQTGYIHPDEYFQTIEVVAGDVFDLEVERPWEFNVTFPIRSILVPKIIFGIPYILLAALTPNLSYILGWDIRTPYVMLILPRLVSCCLSFVTDYCLYRICVLYGQKYRTRLLVLATSYVPVIFGTRTLTNSLEMTLMSVLLLLVADCMIKSDKVIYQEEFLESKYASASTPVERTKLYKMRAALPAHSLRRCFPIASIAVAGVFNRPTFFAFGLAPVFFWLQRGISSKFCGIRAFHLRIMLFTLSAVPALITFILIDSFYYGHLTWNEIGMGDVSLSNFVVTPFNFLLYNSRESNLAHHGLHPRVTHMLVNIPLLYNVLGFTGILAVSNFLFRASQARWKELPRAQSLMMLMTTSLIIPVILLSLVPHQEARFLIPITLPLVFLHAQEIQDLDQRPAILFGTRESIQDKHKSQLNCPSSSSTGQKSKRSLISLWLVINCLLGVFFGFVHQGGVYPLTAHLKEIMRKQSKPQVVHLVTAYMYPIPQSLLVQRNTKHKYFDHVTNTKYLLSRKFYAHELGSQSFPDIVDRVKNIIHDAENNKTKENLDYSTYLAVPSSLVGNKIEFQISNLTFRRINLFYPHMSTEAPPMLTQLSYSLSSSKPVNLYNRSDHMGLHNNNSSDDSGDTLVGQVFHFLKQFSLSLYEVKA</sequence>
<dbReference type="EC" id="2.4.1.-" evidence="11"/>
<dbReference type="Pfam" id="PF03901">
    <property type="entry name" value="Glyco_transf_22"/>
    <property type="match status" value="1"/>
</dbReference>
<evidence type="ECO:0000256" key="11">
    <source>
        <dbReference type="RuleBase" id="RU363075"/>
    </source>
</evidence>
<gene>
    <name evidence="14" type="primary">LOC113213862</name>
</gene>
<dbReference type="GeneID" id="113213862"/>
<dbReference type="GO" id="GO:0006506">
    <property type="term" value="P:GPI anchor biosynthetic process"/>
    <property type="evidence" value="ECO:0007669"/>
    <property type="project" value="UniProtKB-KW"/>
</dbReference>
<evidence type="ECO:0000256" key="7">
    <source>
        <dbReference type="ARBA" id="ARBA00022824"/>
    </source>
</evidence>
<evidence type="ECO:0000256" key="1">
    <source>
        <dbReference type="ARBA" id="ARBA00004477"/>
    </source>
</evidence>
<dbReference type="PANTHER" id="PTHR22760:SF3">
    <property type="entry name" value="GPI MANNOSYLTRANSFERASE 4"/>
    <property type="match status" value="1"/>
</dbReference>
<evidence type="ECO:0000256" key="10">
    <source>
        <dbReference type="ARBA" id="ARBA00038466"/>
    </source>
</evidence>
<feature type="transmembrane region" description="Helical" evidence="11">
    <location>
        <begin position="398"/>
        <end position="417"/>
    </location>
</feature>
<feature type="transmembrane region" description="Helical" evidence="11">
    <location>
        <begin position="365"/>
        <end position="386"/>
    </location>
</feature>
<dbReference type="InterPro" id="IPR005599">
    <property type="entry name" value="GPI_mannosylTrfase"/>
</dbReference>
<keyword evidence="9 11" id="KW-0472">Membrane</keyword>
<dbReference type="Proteomes" id="UP000504606">
    <property type="component" value="Unplaced"/>
</dbReference>
<feature type="transmembrane region" description="Helical" evidence="11">
    <location>
        <begin position="292"/>
        <end position="312"/>
    </location>
</feature>
<evidence type="ECO:0000313" key="14">
    <source>
        <dbReference type="RefSeq" id="XP_026288857.1"/>
    </source>
</evidence>
<keyword evidence="8 11" id="KW-1133">Transmembrane helix</keyword>
<dbReference type="PANTHER" id="PTHR22760">
    <property type="entry name" value="GLYCOSYLTRANSFERASE"/>
    <property type="match status" value="1"/>
</dbReference>
<dbReference type="AlphaFoldDB" id="A0A6J1T7J3"/>
<keyword evidence="5" id="KW-0808">Transferase</keyword>
<evidence type="ECO:0000256" key="2">
    <source>
        <dbReference type="ARBA" id="ARBA00004687"/>
    </source>
</evidence>
<evidence type="ECO:0000313" key="13">
    <source>
        <dbReference type="Proteomes" id="UP000504606"/>
    </source>
</evidence>
<keyword evidence="13" id="KW-1185">Reference proteome</keyword>
<evidence type="ECO:0000256" key="12">
    <source>
        <dbReference type="SAM" id="MobiDB-lite"/>
    </source>
</evidence>
<reference evidence="14" key="1">
    <citation type="submission" date="2025-08" db="UniProtKB">
        <authorList>
            <consortium name="RefSeq"/>
        </authorList>
    </citation>
    <scope>IDENTIFICATION</scope>
    <source>
        <tissue evidence="14">Whole organism</tissue>
    </source>
</reference>
<feature type="transmembrane region" description="Helical" evidence="11">
    <location>
        <begin position="98"/>
        <end position="120"/>
    </location>
</feature>
<feature type="region of interest" description="Disordered" evidence="12">
    <location>
        <begin position="1"/>
        <end position="28"/>
    </location>
</feature>
<protein>
    <recommendedName>
        <fullName evidence="11">Mannosyltransferase</fullName>
        <ecNumber evidence="11">2.4.1.-</ecNumber>
    </recommendedName>
</protein>
<dbReference type="GO" id="GO:0005789">
    <property type="term" value="C:endoplasmic reticulum membrane"/>
    <property type="evidence" value="ECO:0007669"/>
    <property type="project" value="UniProtKB-SubCell"/>
</dbReference>
<dbReference type="KEGG" id="foc:113213862"/>
<accession>A0A6J1T7J3</accession>
<evidence type="ECO:0000256" key="4">
    <source>
        <dbReference type="ARBA" id="ARBA00022676"/>
    </source>
</evidence>
<keyword evidence="4 11" id="KW-0328">Glycosyltransferase</keyword>
<name>A0A6J1T7J3_FRAOC</name>